<feature type="transmembrane region" description="Helical" evidence="1">
    <location>
        <begin position="6"/>
        <end position="29"/>
    </location>
</feature>
<evidence type="ECO:0000313" key="3">
    <source>
        <dbReference type="Proteomes" id="UP001634394"/>
    </source>
</evidence>
<sequence length="170" mass="18683">MIMSLYQIVMCAGGAAIIVMVTMVILVHYKCRWTRDNTRRIGRLYNPDHDIHRIADDILMEDLWSRASHENTDLGSLRVKLGMTNSVGSLHSFGRHHVPNHHRVLSIAQGQTPGVQKVNLTKPIHVDNVPGKATAVKATDAKGSASPGGTRGTGGVHVRFTRDTNAYDII</sequence>
<gene>
    <name evidence="2" type="ORF">ACJMK2_022411</name>
</gene>
<keyword evidence="1" id="KW-1133">Transmembrane helix</keyword>
<dbReference type="AlphaFoldDB" id="A0ABD3TIZ7"/>
<evidence type="ECO:0008006" key="4">
    <source>
        <dbReference type="Google" id="ProtNLM"/>
    </source>
</evidence>
<reference evidence="2 3" key="1">
    <citation type="submission" date="2024-11" db="EMBL/GenBank/DDBJ databases">
        <title>Chromosome-level genome assembly of the freshwater bivalve Anodonta woodiana.</title>
        <authorList>
            <person name="Chen X."/>
        </authorList>
    </citation>
    <scope>NUCLEOTIDE SEQUENCE [LARGE SCALE GENOMIC DNA]</scope>
    <source>
        <strain evidence="2">MN2024</strain>
        <tissue evidence="2">Gills</tissue>
    </source>
</reference>
<dbReference type="EMBL" id="JBJQND010000018">
    <property type="protein sequence ID" value="KAL3837019.1"/>
    <property type="molecule type" value="Genomic_DNA"/>
</dbReference>
<evidence type="ECO:0000313" key="2">
    <source>
        <dbReference type="EMBL" id="KAL3837019.1"/>
    </source>
</evidence>
<keyword evidence="1" id="KW-0472">Membrane</keyword>
<protein>
    <recommendedName>
        <fullName evidence="4">Secreted protein</fullName>
    </recommendedName>
</protein>
<comment type="caution">
    <text evidence="2">The sequence shown here is derived from an EMBL/GenBank/DDBJ whole genome shotgun (WGS) entry which is preliminary data.</text>
</comment>
<keyword evidence="3" id="KW-1185">Reference proteome</keyword>
<dbReference type="Proteomes" id="UP001634394">
    <property type="component" value="Unassembled WGS sequence"/>
</dbReference>
<proteinExistence type="predicted"/>
<evidence type="ECO:0000256" key="1">
    <source>
        <dbReference type="SAM" id="Phobius"/>
    </source>
</evidence>
<accession>A0ABD3TIZ7</accession>
<name>A0ABD3TIZ7_SINWO</name>
<keyword evidence="1" id="KW-0812">Transmembrane</keyword>
<organism evidence="2 3">
    <name type="scientific">Sinanodonta woodiana</name>
    <name type="common">Chinese pond mussel</name>
    <name type="synonym">Anodonta woodiana</name>
    <dbReference type="NCBI Taxonomy" id="1069815"/>
    <lineage>
        <taxon>Eukaryota</taxon>
        <taxon>Metazoa</taxon>
        <taxon>Spiralia</taxon>
        <taxon>Lophotrochozoa</taxon>
        <taxon>Mollusca</taxon>
        <taxon>Bivalvia</taxon>
        <taxon>Autobranchia</taxon>
        <taxon>Heteroconchia</taxon>
        <taxon>Palaeoheterodonta</taxon>
        <taxon>Unionida</taxon>
        <taxon>Unionoidea</taxon>
        <taxon>Unionidae</taxon>
        <taxon>Unioninae</taxon>
        <taxon>Sinanodonta</taxon>
    </lineage>
</organism>